<dbReference type="PANTHER" id="PTHR47534:SF3">
    <property type="entry name" value="ALCOHOL DEHYDROGENASE-LIKE C-TERMINAL DOMAIN-CONTAINING PROTEIN"/>
    <property type="match status" value="1"/>
</dbReference>
<evidence type="ECO:0000256" key="1">
    <source>
        <dbReference type="ARBA" id="ARBA00023002"/>
    </source>
</evidence>
<reference evidence="3" key="1">
    <citation type="journal article" date="2015" name="PLoS Genet.">
        <title>The dynamic genome and transcriptome of the human fungal pathogen Blastomyces and close relative Emmonsia.</title>
        <authorList>
            <person name="Munoz J.F."/>
            <person name="Gauthier G.M."/>
            <person name="Desjardins C.A."/>
            <person name="Gallo J.E."/>
            <person name="Holder J."/>
            <person name="Sullivan T.D."/>
            <person name="Marty A.J."/>
            <person name="Carmen J.C."/>
            <person name="Chen Z."/>
            <person name="Ding L."/>
            <person name="Gujja S."/>
            <person name="Magrini V."/>
            <person name="Misas E."/>
            <person name="Mitreva M."/>
            <person name="Priest M."/>
            <person name="Saif S."/>
            <person name="Whiston E.A."/>
            <person name="Young S."/>
            <person name="Zeng Q."/>
            <person name="Goldman W.E."/>
            <person name="Mardis E.R."/>
            <person name="Taylor J.W."/>
            <person name="McEwen J.G."/>
            <person name="Clay O.K."/>
            <person name="Klein B.S."/>
            <person name="Cuomo C.A."/>
        </authorList>
    </citation>
    <scope>NUCLEOTIDE SEQUENCE [LARGE SCALE GENOMIC DNA]</scope>
    <source>
        <strain evidence="3">ER-3 / ATCC MYA-2586</strain>
    </source>
</reference>
<proteinExistence type="predicted"/>
<dbReference type="InterPro" id="IPR052228">
    <property type="entry name" value="Sec_Metab_Biosynth_Oxidored"/>
</dbReference>
<accession>A0ABP2ESX7</accession>
<dbReference type="Proteomes" id="UP000002039">
    <property type="component" value="Unassembled WGS sequence"/>
</dbReference>
<evidence type="ECO:0000313" key="3">
    <source>
        <dbReference type="Proteomes" id="UP000002039"/>
    </source>
</evidence>
<organism evidence="2 3">
    <name type="scientific">Ajellomyces dermatitidis (strain ER-3 / ATCC MYA-2586)</name>
    <name type="common">Blastomyces dermatitidis</name>
    <dbReference type="NCBI Taxonomy" id="559297"/>
    <lineage>
        <taxon>Eukaryota</taxon>
        <taxon>Fungi</taxon>
        <taxon>Dikarya</taxon>
        <taxon>Ascomycota</taxon>
        <taxon>Pezizomycotina</taxon>
        <taxon>Eurotiomycetes</taxon>
        <taxon>Eurotiomycetidae</taxon>
        <taxon>Onygenales</taxon>
        <taxon>Ajellomycetaceae</taxon>
        <taxon>Blastomyces</taxon>
    </lineage>
</organism>
<gene>
    <name evidence="2" type="ORF">BDCG_01858</name>
</gene>
<protein>
    <submittedName>
        <fullName evidence="2">Uncharacterized protein</fullName>
    </submittedName>
</protein>
<dbReference type="PANTHER" id="PTHR47534">
    <property type="entry name" value="YALI0E05731P"/>
    <property type="match status" value="1"/>
</dbReference>
<evidence type="ECO:0000313" key="2">
    <source>
        <dbReference type="EMBL" id="EEQ86738.2"/>
    </source>
</evidence>
<keyword evidence="1" id="KW-0560">Oxidoreductase</keyword>
<name>A0ABP2ESX7_AJEDR</name>
<dbReference type="EMBL" id="EQ999974">
    <property type="protein sequence ID" value="EEQ86738.2"/>
    <property type="molecule type" value="Genomic_DNA"/>
</dbReference>
<sequence length="487" mass="53900">MQRQCEAHVIASPLSAEIQSFNSLIPSTLPPRLVAYARQSRAYFVGRSQDAADRIIAECKALNLEGEYIFIQADIRLIRVVDNVCEQIKSKKGERTEHVGSQRGKTCEKIHALPALIYYSRGTREGLLDSTDFPAFGLPLKELRGHLASPVTLGLEAIARMTPDVSFIHGHLGLVDTPIFRHMHGQPGKQSPFEVSVVPIEESGERHLYLATSSRFPARQGNSASVPLPDGTDMSISTTGTIGGGVYSVGSDCETGSPDVKKLLAELRDKGMIEEVWNHTEEEFKRICGSHLNALFLINRYFGTLIFCHSGAGCKADFNQALTNTTKVIVHVNADNVHVTQSRLPEVCSEIAIDEFNTIIQGISFFSDLQTSRVQGNIGWPEQRRFGVIWPINCEVLVGAIDFGSKMFLHLVLPLVYFQKVLRLGGWFFRSTEYPDTENLTVHFMHPSPQNNKTDSVNIVTDSVGYSLFMFNPNSCSSGAAVPQHYT</sequence>
<keyword evidence="3" id="KW-1185">Reference proteome</keyword>
<dbReference type="GeneID" id="69024391"/>
<dbReference type="RefSeq" id="XP_045274227.1">
    <property type="nucleotide sequence ID" value="XM_045417407.1"/>
</dbReference>